<evidence type="ECO:0000313" key="1">
    <source>
        <dbReference type="EMBL" id="GFT48423.1"/>
    </source>
</evidence>
<comment type="caution">
    <text evidence="1">The sequence shown here is derived from an EMBL/GenBank/DDBJ whole genome shotgun (WGS) entry which is preliminary data.</text>
</comment>
<organism evidence="1 2">
    <name type="scientific">Nephila pilipes</name>
    <name type="common">Giant wood spider</name>
    <name type="synonym">Nephila maculata</name>
    <dbReference type="NCBI Taxonomy" id="299642"/>
    <lineage>
        <taxon>Eukaryota</taxon>
        <taxon>Metazoa</taxon>
        <taxon>Ecdysozoa</taxon>
        <taxon>Arthropoda</taxon>
        <taxon>Chelicerata</taxon>
        <taxon>Arachnida</taxon>
        <taxon>Araneae</taxon>
        <taxon>Araneomorphae</taxon>
        <taxon>Entelegynae</taxon>
        <taxon>Araneoidea</taxon>
        <taxon>Nephilidae</taxon>
        <taxon>Nephila</taxon>
    </lineage>
</organism>
<accession>A0A8X6P5I4</accession>
<gene>
    <name evidence="1" type="ORF">NPIL_389941</name>
</gene>
<reference evidence="1" key="1">
    <citation type="submission" date="2020-08" db="EMBL/GenBank/DDBJ databases">
        <title>Multicomponent nature underlies the extraordinary mechanical properties of spider dragline silk.</title>
        <authorList>
            <person name="Kono N."/>
            <person name="Nakamura H."/>
            <person name="Mori M."/>
            <person name="Yoshida Y."/>
            <person name="Ohtoshi R."/>
            <person name="Malay A.D."/>
            <person name="Moran D.A.P."/>
            <person name="Tomita M."/>
            <person name="Numata K."/>
            <person name="Arakawa K."/>
        </authorList>
    </citation>
    <scope>NUCLEOTIDE SEQUENCE</scope>
</reference>
<name>A0A8X6P5I4_NEPPI</name>
<dbReference type="Proteomes" id="UP000887013">
    <property type="component" value="Unassembled WGS sequence"/>
</dbReference>
<dbReference type="AlphaFoldDB" id="A0A8X6P5I4"/>
<dbReference type="EMBL" id="BMAW01111512">
    <property type="protein sequence ID" value="GFT48423.1"/>
    <property type="molecule type" value="Genomic_DNA"/>
</dbReference>
<proteinExistence type="predicted"/>
<evidence type="ECO:0000313" key="2">
    <source>
        <dbReference type="Proteomes" id="UP000887013"/>
    </source>
</evidence>
<sequence length="271" mass="30590">MFTLGVGTSFLREITADDVIEELKTSNDILKPYYAMLSVVKQMDAYKNLKNVAIDYISDSLACNTNTLLEAGELKRKQFAEIRRMVSSIDCEISKVISEKVNSYESKVYVSRALKRLSNKRKNITKSNLRKAKRNRQLKHGPLLSLMKEKGNEADVSKSSSSSICTSDLSNFDDQISISSEDEDGRKQKRMISFKAANQNFLQEGFSKINEMMENQEILGTEIDVDSRKTRGLRSVASKSALDVLASARPTRIRKPNPKYSGDEMVLFSKE</sequence>
<protein>
    <submittedName>
        <fullName evidence="1">Uncharacterized protein</fullName>
    </submittedName>
</protein>
<keyword evidence="2" id="KW-1185">Reference proteome</keyword>